<proteinExistence type="predicted"/>
<comment type="caution">
    <text evidence="3">The sequence shown here is derived from an EMBL/GenBank/DDBJ whole genome shotgun (WGS) entry which is preliminary data.</text>
</comment>
<reference evidence="3" key="2">
    <citation type="journal article" date="2023" name="IMA Fungus">
        <title>Comparative genomic study of the Penicillium genus elucidates a diverse pangenome and 15 lateral gene transfer events.</title>
        <authorList>
            <person name="Petersen C."/>
            <person name="Sorensen T."/>
            <person name="Nielsen M.R."/>
            <person name="Sondergaard T.E."/>
            <person name="Sorensen J.L."/>
            <person name="Fitzpatrick D.A."/>
            <person name="Frisvad J.C."/>
            <person name="Nielsen K.L."/>
        </authorList>
    </citation>
    <scope>NUCLEOTIDE SEQUENCE</scope>
    <source>
        <strain evidence="3">IBT 34128</strain>
    </source>
</reference>
<dbReference type="GO" id="GO:0000976">
    <property type="term" value="F:transcription cis-regulatory region binding"/>
    <property type="evidence" value="ECO:0007669"/>
    <property type="project" value="TreeGrafter"/>
</dbReference>
<name>A0A9W9KE00_9EURO</name>
<dbReference type="RefSeq" id="XP_056513054.1">
    <property type="nucleotide sequence ID" value="XM_056655027.1"/>
</dbReference>
<dbReference type="PANTHER" id="PTHR37534">
    <property type="entry name" value="TRANSCRIPTIONAL ACTIVATOR PROTEIN UGA3"/>
    <property type="match status" value="1"/>
</dbReference>
<dbReference type="PANTHER" id="PTHR37534:SF15">
    <property type="entry name" value="ZN(II)2CYS6 TRANSCRIPTION FACTOR (EUROFUNG)"/>
    <property type="match status" value="1"/>
</dbReference>
<dbReference type="InterPro" id="IPR021858">
    <property type="entry name" value="Fun_TF"/>
</dbReference>
<dbReference type="AlphaFoldDB" id="A0A9W9KE00"/>
<organism evidence="3 4">
    <name type="scientific">Penicillium alfredii</name>
    <dbReference type="NCBI Taxonomy" id="1506179"/>
    <lineage>
        <taxon>Eukaryota</taxon>
        <taxon>Fungi</taxon>
        <taxon>Dikarya</taxon>
        <taxon>Ascomycota</taxon>
        <taxon>Pezizomycotina</taxon>
        <taxon>Eurotiomycetes</taxon>
        <taxon>Eurotiomycetidae</taxon>
        <taxon>Eurotiales</taxon>
        <taxon>Aspergillaceae</taxon>
        <taxon>Penicillium</taxon>
    </lineage>
</organism>
<gene>
    <name evidence="3" type="ORF">NUU61_004445</name>
</gene>
<comment type="subcellular location">
    <subcellularLocation>
        <location evidence="1">Nucleus</location>
    </subcellularLocation>
</comment>
<dbReference type="EMBL" id="JAPMSZ010000005">
    <property type="protein sequence ID" value="KAJ5102223.1"/>
    <property type="molecule type" value="Genomic_DNA"/>
</dbReference>
<reference evidence="3" key="1">
    <citation type="submission" date="2022-11" db="EMBL/GenBank/DDBJ databases">
        <authorList>
            <person name="Petersen C."/>
        </authorList>
    </citation>
    <scope>NUCLEOTIDE SEQUENCE</scope>
    <source>
        <strain evidence="3">IBT 34128</strain>
    </source>
</reference>
<evidence type="ECO:0000256" key="1">
    <source>
        <dbReference type="ARBA" id="ARBA00004123"/>
    </source>
</evidence>
<dbReference type="GeneID" id="81394195"/>
<evidence type="ECO:0000313" key="4">
    <source>
        <dbReference type="Proteomes" id="UP001141434"/>
    </source>
</evidence>
<keyword evidence="4" id="KW-1185">Reference proteome</keyword>
<dbReference type="Proteomes" id="UP001141434">
    <property type="component" value="Unassembled WGS sequence"/>
</dbReference>
<dbReference type="Pfam" id="PF11951">
    <property type="entry name" value="Fungal_trans_2"/>
    <property type="match status" value="2"/>
</dbReference>
<dbReference type="OrthoDB" id="3509362at2759"/>
<dbReference type="GO" id="GO:0045944">
    <property type="term" value="P:positive regulation of transcription by RNA polymerase II"/>
    <property type="evidence" value="ECO:0007669"/>
    <property type="project" value="TreeGrafter"/>
</dbReference>
<sequence>MSARHLALLTADASLEVTAYRHQQDGINQLQWLIQDPIHGYSEITLAVVLMMLIYSRLFAEAEGMSSAVNHLLGAKAIITRGAAQAQRSMSSTRRFLLSLFAYHDILTSISRGAKPLMEYTPGTSAIEDAASLHRISISHIEYTAHAYRHAAFVYLYRVWQNIGAPHPTTLDHVQHCVEFLSQIPTDSPLVSAHVWPLFTAGYFFVAQVSRFTDLKRDIEDVWRMKDAEHEASGLDGMSRVDCIQVILKGHGREVNLA</sequence>
<protein>
    <submittedName>
        <fullName evidence="3">Uncharacterized protein</fullName>
    </submittedName>
</protein>
<evidence type="ECO:0000313" key="3">
    <source>
        <dbReference type="EMBL" id="KAJ5102223.1"/>
    </source>
</evidence>
<accession>A0A9W9KE00</accession>
<dbReference type="GO" id="GO:0003700">
    <property type="term" value="F:DNA-binding transcription factor activity"/>
    <property type="evidence" value="ECO:0007669"/>
    <property type="project" value="TreeGrafter"/>
</dbReference>
<keyword evidence="2" id="KW-0539">Nucleus</keyword>
<dbReference type="GO" id="GO:0005634">
    <property type="term" value="C:nucleus"/>
    <property type="evidence" value="ECO:0007669"/>
    <property type="project" value="UniProtKB-SubCell"/>
</dbReference>
<evidence type="ECO:0000256" key="2">
    <source>
        <dbReference type="ARBA" id="ARBA00023242"/>
    </source>
</evidence>